<feature type="transmembrane region" description="Helical" evidence="6">
    <location>
        <begin position="67"/>
        <end position="85"/>
    </location>
</feature>
<keyword evidence="5 6" id="KW-0472">Membrane</keyword>
<dbReference type="RefSeq" id="WP_189362262.1">
    <property type="nucleotide sequence ID" value="NZ_MCIF01000002.1"/>
</dbReference>
<protein>
    <recommendedName>
        <fullName evidence="9">Energy-coupling factor transporter transmembrane protein EcfT</fullName>
    </recommendedName>
</protein>
<dbReference type="Proteomes" id="UP000248706">
    <property type="component" value="Unassembled WGS sequence"/>
</dbReference>
<evidence type="ECO:0000256" key="2">
    <source>
        <dbReference type="ARBA" id="ARBA00022475"/>
    </source>
</evidence>
<gene>
    <name evidence="7" type="ORF">A4R35_23410</name>
</gene>
<feature type="transmembrane region" description="Helical" evidence="6">
    <location>
        <begin position="250"/>
        <end position="276"/>
    </location>
</feature>
<feature type="transmembrane region" description="Helical" evidence="6">
    <location>
        <begin position="159"/>
        <end position="181"/>
    </location>
</feature>
<evidence type="ECO:0000313" key="8">
    <source>
        <dbReference type="Proteomes" id="UP000248706"/>
    </source>
</evidence>
<accession>A0A328VS06</accession>
<evidence type="ECO:0000313" key="7">
    <source>
        <dbReference type="EMBL" id="RAQ98510.1"/>
    </source>
</evidence>
<name>A0A328VS06_9CHLR</name>
<dbReference type="GO" id="GO:0005886">
    <property type="term" value="C:plasma membrane"/>
    <property type="evidence" value="ECO:0007669"/>
    <property type="project" value="UniProtKB-ARBA"/>
</dbReference>
<organism evidence="7 8">
    <name type="scientific">Thermogemmatispora tikiterensis</name>
    <dbReference type="NCBI Taxonomy" id="1825093"/>
    <lineage>
        <taxon>Bacteria</taxon>
        <taxon>Bacillati</taxon>
        <taxon>Chloroflexota</taxon>
        <taxon>Ktedonobacteria</taxon>
        <taxon>Thermogemmatisporales</taxon>
        <taxon>Thermogemmatisporaceae</taxon>
        <taxon>Thermogemmatispora</taxon>
    </lineage>
</organism>
<evidence type="ECO:0008006" key="9">
    <source>
        <dbReference type="Google" id="ProtNLM"/>
    </source>
</evidence>
<dbReference type="PANTHER" id="PTHR34857">
    <property type="entry name" value="SLL0384 PROTEIN"/>
    <property type="match status" value="1"/>
</dbReference>
<keyword evidence="4 6" id="KW-1133">Transmembrane helix</keyword>
<reference evidence="7 8" key="1">
    <citation type="submission" date="2016-08" db="EMBL/GenBank/DDBJ databases">
        <title>Analysis of Carbohydrate Active Enzymes in Thermogemmatispora T81 Reveals Carbohydrate Degradation Ability.</title>
        <authorList>
            <person name="Tomazini A."/>
            <person name="Lal S."/>
            <person name="Stott M."/>
            <person name="Henrissat B."/>
            <person name="Polikarpov I."/>
            <person name="Sparling R."/>
            <person name="Levin D.B."/>
        </authorList>
    </citation>
    <scope>NUCLEOTIDE SEQUENCE [LARGE SCALE GENOMIC DNA]</scope>
    <source>
        <strain evidence="7 8">T81</strain>
    </source>
</reference>
<evidence type="ECO:0000256" key="6">
    <source>
        <dbReference type="SAM" id="Phobius"/>
    </source>
</evidence>
<dbReference type="PANTHER" id="PTHR34857:SF2">
    <property type="entry name" value="SLL0384 PROTEIN"/>
    <property type="match status" value="1"/>
</dbReference>
<evidence type="ECO:0000256" key="5">
    <source>
        <dbReference type="ARBA" id="ARBA00023136"/>
    </source>
</evidence>
<dbReference type="EMBL" id="MCIF01000002">
    <property type="protein sequence ID" value="RAQ98510.1"/>
    <property type="molecule type" value="Genomic_DNA"/>
</dbReference>
<dbReference type="Pfam" id="PF02361">
    <property type="entry name" value="CbiQ"/>
    <property type="match status" value="1"/>
</dbReference>
<dbReference type="CDD" id="cd16914">
    <property type="entry name" value="EcfT"/>
    <property type="match status" value="1"/>
</dbReference>
<sequence length="284" mass="31873">MALELSYQDRGSIIHRLDPRVKLLWWLSINITLTTWNDPLFLFLLLASVFAYGRIARIPVWQGVRQLLPILPFVIFVLLANIAFWRPAHPETAHFIGYVIPRGTPVLPPVPLYWETVVFSIGTMLRLLVLVESTLVLIKTVSPAEMALAVARMGVPPEIGMALSMTIAYIPVVVAQLVSVMEAQQSRAWKVKTSNPIARFRAYTTIAIPTFFRSFQAAEAMAAAMLSRGFGYDIDHRTELKPTRFSGQDWALTALFAAFLVGGFLLGFFGIVQYTLTMRLLGFR</sequence>
<feature type="transmembrane region" description="Helical" evidence="6">
    <location>
        <begin position="117"/>
        <end position="138"/>
    </location>
</feature>
<keyword evidence="3 6" id="KW-0812">Transmembrane</keyword>
<evidence type="ECO:0000256" key="4">
    <source>
        <dbReference type="ARBA" id="ARBA00022989"/>
    </source>
</evidence>
<evidence type="ECO:0000256" key="1">
    <source>
        <dbReference type="ARBA" id="ARBA00004141"/>
    </source>
</evidence>
<evidence type="ECO:0000256" key="3">
    <source>
        <dbReference type="ARBA" id="ARBA00022692"/>
    </source>
</evidence>
<proteinExistence type="predicted"/>
<dbReference type="InterPro" id="IPR051611">
    <property type="entry name" value="ECF_transporter_component"/>
</dbReference>
<comment type="caution">
    <text evidence="7">The sequence shown here is derived from an EMBL/GenBank/DDBJ whole genome shotgun (WGS) entry which is preliminary data.</text>
</comment>
<comment type="subcellular location">
    <subcellularLocation>
        <location evidence="1">Membrane</location>
        <topology evidence="1">Multi-pass membrane protein</topology>
    </subcellularLocation>
</comment>
<dbReference type="InterPro" id="IPR003339">
    <property type="entry name" value="ABC/ECF_trnsptr_transmembrane"/>
</dbReference>
<keyword evidence="8" id="KW-1185">Reference proteome</keyword>
<keyword evidence="2" id="KW-1003">Cell membrane</keyword>
<dbReference type="AlphaFoldDB" id="A0A328VS06"/>